<keyword evidence="8 9" id="KW-0472">Membrane</keyword>
<evidence type="ECO:0000256" key="5">
    <source>
        <dbReference type="ARBA" id="ARBA00022519"/>
    </source>
</evidence>
<evidence type="ECO:0000256" key="1">
    <source>
        <dbReference type="ARBA" id="ARBA00004429"/>
    </source>
</evidence>
<name>A0A1W6SMJ0_9PROT</name>
<keyword evidence="5" id="KW-0997">Cell inner membrane</keyword>
<accession>A0A1W6SMJ0</accession>
<dbReference type="KEGG" id="nlc:EBAPG3_004120"/>
<feature type="transmembrane region" description="Helical" evidence="9">
    <location>
        <begin position="298"/>
        <end position="320"/>
    </location>
</feature>
<feature type="transmembrane region" description="Helical" evidence="9">
    <location>
        <begin position="12"/>
        <end position="33"/>
    </location>
</feature>
<evidence type="ECO:0000256" key="7">
    <source>
        <dbReference type="ARBA" id="ARBA00022989"/>
    </source>
</evidence>
<feature type="transmembrane region" description="Helical" evidence="9">
    <location>
        <begin position="269"/>
        <end position="286"/>
    </location>
</feature>
<evidence type="ECO:0000256" key="4">
    <source>
        <dbReference type="ARBA" id="ARBA00022475"/>
    </source>
</evidence>
<comment type="subcellular location">
    <subcellularLocation>
        <location evidence="1">Cell inner membrane</location>
        <topology evidence="1">Multi-pass membrane protein</topology>
    </subcellularLocation>
</comment>
<evidence type="ECO:0000256" key="3">
    <source>
        <dbReference type="ARBA" id="ARBA00022448"/>
    </source>
</evidence>
<keyword evidence="7 9" id="KW-1133">Transmembrane helix</keyword>
<keyword evidence="3" id="KW-0813">Transport</keyword>
<keyword evidence="4" id="KW-1003">Cell membrane</keyword>
<dbReference type="PANTHER" id="PTHR33529">
    <property type="entry name" value="SLR0882 PROTEIN-RELATED"/>
    <property type="match status" value="1"/>
</dbReference>
<dbReference type="RefSeq" id="WP_004178248.1">
    <property type="nucleotide sequence ID" value="NZ_CP021106.3"/>
</dbReference>
<sequence length="358" mass="40390">MKIIERYITRELLTPFTVVIVILAALFSSFSSARFLAGAVTESLGVTAMLKLVLLRTLIALEVLMPIALYVVIVMGLGRLNRDQEINVLRSAGISDDRIIYAILIVAIPVGIISGVLSIFVRPWAYEESYILNAQAEAELNMDRFQAGRFYGSENSGRVIYLQTKDSAGKEMKDVFHYIRKKDSSEIIIAREIHPQEPAARQRPQIHLLDGAAYQLMHSEMRDTVVHLEKLVYFTDSGNVLDYKRKAASTKALQESDQPRDIAEFQWRLSRPIATILLALIAVPFSRASPRQDKGEKTYYAAALVFAIYYILSGLAQTWVEQGTIGRVPGVWWLYALMSMVALGLLSPGYWRKLFPRR</sequence>
<dbReference type="InterPro" id="IPR005495">
    <property type="entry name" value="LptG/LptF_permease"/>
</dbReference>
<evidence type="ECO:0000313" key="11">
    <source>
        <dbReference type="Proteomes" id="UP000012179"/>
    </source>
</evidence>
<dbReference type="InterPro" id="IPR030922">
    <property type="entry name" value="LptF"/>
</dbReference>
<organism evidence="10 11">
    <name type="scientific">Nitrosospira lacus</name>
    <dbReference type="NCBI Taxonomy" id="1288494"/>
    <lineage>
        <taxon>Bacteria</taxon>
        <taxon>Pseudomonadati</taxon>
        <taxon>Pseudomonadota</taxon>
        <taxon>Betaproteobacteria</taxon>
        <taxon>Nitrosomonadales</taxon>
        <taxon>Nitrosomonadaceae</taxon>
        <taxon>Nitrosospira</taxon>
    </lineage>
</organism>
<dbReference type="NCBIfam" id="TIGR04407">
    <property type="entry name" value="LptF_YjgP"/>
    <property type="match status" value="1"/>
</dbReference>
<keyword evidence="11" id="KW-1185">Reference proteome</keyword>
<dbReference type="GO" id="GO:0055085">
    <property type="term" value="P:transmembrane transport"/>
    <property type="evidence" value="ECO:0007669"/>
    <property type="project" value="InterPro"/>
</dbReference>
<feature type="transmembrane region" description="Helical" evidence="9">
    <location>
        <begin position="53"/>
        <end position="78"/>
    </location>
</feature>
<dbReference type="GO" id="GO:0043190">
    <property type="term" value="C:ATP-binding cassette (ABC) transporter complex"/>
    <property type="evidence" value="ECO:0007669"/>
    <property type="project" value="InterPro"/>
</dbReference>
<protein>
    <recommendedName>
        <fullName evidence="2">Lipopolysaccharide export system permease protein LptF</fullName>
    </recommendedName>
</protein>
<evidence type="ECO:0000313" key="10">
    <source>
        <dbReference type="EMBL" id="ARO87023.1"/>
    </source>
</evidence>
<evidence type="ECO:0000256" key="2">
    <source>
        <dbReference type="ARBA" id="ARBA00014213"/>
    </source>
</evidence>
<dbReference type="eggNOG" id="COG0795">
    <property type="taxonomic scope" value="Bacteria"/>
</dbReference>
<evidence type="ECO:0000256" key="9">
    <source>
        <dbReference type="SAM" id="Phobius"/>
    </source>
</evidence>
<feature type="transmembrane region" description="Helical" evidence="9">
    <location>
        <begin position="99"/>
        <end position="121"/>
    </location>
</feature>
<reference evidence="10 11" key="1">
    <citation type="journal article" date="2015" name="Int. J. Syst. Evol. Microbiol.">
        <title>Nitrosospira lacus sp. nov., a psychrotolerant, ammonia-oxidizing bacterium from sandy lake sediment.</title>
        <authorList>
            <person name="Urakawa H."/>
            <person name="Garcia J.C."/>
            <person name="Nielsen J.L."/>
            <person name="Le V.Q."/>
            <person name="Kozlowski J.A."/>
            <person name="Stein L.Y."/>
            <person name="Lim C.K."/>
            <person name="Pommerening-Roser A."/>
            <person name="Martens-Habbena W."/>
            <person name="Stahl D.A."/>
            <person name="Klotz M.G."/>
        </authorList>
    </citation>
    <scope>NUCLEOTIDE SEQUENCE [LARGE SCALE GENOMIC DNA]</scope>
    <source>
        <strain evidence="10 11">APG3</strain>
    </source>
</reference>
<dbReference type="GO" id="GO:0015920">
    <property type="term" value="P:lipopolysaccharide transport"/>
    <property type="evidence" value="ECO:0007669"/>
    <property type="project" value="TreeGrafter"/>
</dbReference>
<feature type="transmembrane region" description="Helical" evidence="9">
    <location>
        <begin position="332"/>
        <end position="351"/>
    </location>
</feature>
<dbReference type="OrthoDB" id="9778062at2"/>
<gene>
    <name evidence="10" type="ORF">EBAPG3_004120</name>
</gene>
<evidence type="ECO:0000256" key="6">
    <source>
        <dbReference type="ARBA" id="ARBA00022692"/>
    </source>
</evidence>
<dbReference type="AlphaFoldDB" id="A0A1W6SMJ0"/>
<dbReference type="Proteomes" id="UP000012179">
    <property type="component" value="Chromosome"/>
</dbReference>
<proteinExistence type="predicted"/>
<dbReference type="PANTHER" id="PTHR33529:SF7">
    <property type="entry name" value="LIPOPOLYSACCHARIDE EXPORT SYSTEM PERMEASE PROTEIN LPTF"/>
    <property type="match status" value="1"/>
</dbReference>
<keyword evidence="6 9" id="KW-0812">Transmembrane</keyword>
<dbReference type="Pfam" id="PF03739">
    <property type="entry name" value="LptF_LptG"/>
    <property type="match status" value="1"/>
</dbReference>
<evidence type="ECO:0000256" key="8">
    <source>
        <dbReference type="ARBA" id="ARBA00023136"/>
    </source>
</evidence>
<dbReference type="EMBL" id="CP021106">
    <property type="protein sequence ID" value="ARO87023.1"/>
    <property type="molecule type" value="Genomic_DNA"/>
</dbReference>